<evidence type="ECO:0000313" key="3">
    <source>
        <dbReference type="Proteomes" id="UP000293291"/>
    </source>
</evidence>
<keyword evidence="1" id="KW-1133">Transmembrane helix</keyword>
<proteinExistence type="predicted"/>
<sequence>MPTDQYVQHDWPPAVFALMLLAMAVFVVIGMGVFLIGANRELRGWTARHAGPDAEQPGRGDRAA</sequence>
<evidence type="ECO:0000313" key="2">
    <source>
        <dbReference type="EMBL" id="RYB99416.1"/>
    </source>
</evidence>
<comment type="caution">
    <text evidence="2">The sequence shown here is derived from an EMBL/GenBank/DDBJ whole genome shotgun (WGS) entry which is preliminary data.</text>
</comment>
<keyword evidence="1" id="KW-0812">Transmembrane</keyword>
<evidence type="ECO:0000256" key="1">
    <source>
        <dbReference type="SAM" id="Phobius"/>
    </source>
</evidence>
<dbReference type="Proteomes" id="UP000293291">
    <property type="component" value="Unassembled WGS sequence"/>
</dbReference>
<gene>
    <name evidence="2" type="ORF">EUA07_16450</name>
</gene>
<dbReference type="RefSeq" id="WP_129456264.1">
    <property type="nucleotide sequence ID" value="NZ_JACXYX010000018.1"/>
</dbReference>
<dbReference type="OrthoDB" id="3789374at2"/>
<keyword evidence="1" id="KW-0472">Membrane</keyword>
<feature type="transmembrane region" description="Helical" evidence="1">
    <location>
        <begin position="15"/>
        <end position="38"/>
    </location>
</feature>
<keyword evidence="3" id="KW-1185">Reference proteome</keyword>
<name>A0A4Q2SC53_9ACTN</name>
<dbReference type="AlphaFoldDB" id="A0A4Q2SC53"/>
<organism evidence="2 3">
    <name type="scientific">Nocardioides ganghwensis</name>
    <dbReference type="NCBI Taxonomy" id="252230"/>
    <lineage>
        <taxon>Bacteria</taxon>
        <taxon>Bacillati</taxon>
        <taxon>Actinomycetota</taxon>
        <taxon>Actinomycetes</taxon>
        <taxon>Propionibacteriales</taxon>
        <taxon>Nocardioidaceae</taxon>
        <taxon>Nocardioides</taxon>
    </lineage>
</organism>
<accession>A0A4Q2SC53</accession>
<reference evidence="2 3" key="1">
    <citation type="submission" date="2019-01" db="EMBL/GenBank/DDBJ databases">
        <title>Novel species of Nocardioides.</title>
        <authorList>
            <person name="Liu Q."/>
            <person name="Xin Y.-H."/>
        </authorList>
    </citation>
    <scope>NUCLEOTIDE SEQUENCE [LARGE SCALE GENOMIC DNA]</scope>
    <source>
        <strain evidence="2 3">CGMCC 4.6875</strain>
    </source>
</reference>
<dbReference type="EMBL" id="SDWU01000019">
    <property type="protein sequence ID" value="RYB99416.1"/>
    <property type="molecule type" value="Genomic_DNA"/>
</dbReference>
<protein>
    <submittedName>
        <fullName evidence="2">Uncharacterized protein</fullName>
    </submittedName>
</protein>